<dbReference type="eggNOG" id="ENOG5032TQQ">
    <property type="taxonomic scope" value="Bacteria"/>
</dbReference>
<organism evidence="1 2">
    <name type="scientific">Cylindrospermum stagnale PCC 7417</name>
    <dbReference type="NCBI Taxonomy" id="56107"/>
    <lineage>
        <taxon>Bacteria</taxon>
        <taxon>Bacillati</taxon>
        <taxon>Cyanobacteriota</taxon>
        <taxon>Cyanophyceae</taxon>
        <taxon>Nostocales</taxon>
        <taxon>Nostocaceae</taxon>
        <taxon>Cylindrospermum</taxon>
    </lineage>
</organism>
<evidence type="ECO:0000313" key="2">
    <source>
        <dbReference type="Proteomes" id="UP000010475"/>
    </source>
</evidence>
<reference evidence="1 2" key="1">
    <citation type="submission" date="2012-06" db="EMBL/GenBank/DDBJ databases">
        <title>Finished chromosome of genome of Cylindrospermum stagnale PCC 7417.</title>
        <authorList>
            <consortium name="US DOE Joint Genome Institute"/>
            <person name="Gugger M."/>
            <person name="Coursin T."/>
            <person name="Rippka R."/>
            <person name="Tandeau De Marsac N."/>
            <person name="Huntemann M."/>
            <person name="Wei C.-L."/>
            <person name="Han J."/>
            <person name="Detter J.C."/>
            <person name="Han C."/>
            <person name="Tapia R."/>
            <person name="Chen A."/>
            <person name="Kyrpides N."/>
            <person name="Mavromatis K."/>
            <person name="Markowitz V."/>
            <person name="Szeto E."/>
            <person name="Ivanova N."/>
            <person name="Pagani I."/>
            <person name="Pati A."/>
            <person name="Goodwin L."/>
            <person name="Nordberg H.P."/>
            <person name="Cantor M.N."/>
            <person name="Hua S.X."/>
            <person name="Woyke T."/>
            <person name="Kerfeld C.A."/>
        </authorList>
    </citation>
    <scope>NUCLEOTIDE SEQUENCE [LARGE SCALE GENOMIC DNA]</scope>
    <source>
        <strain evidence="1 2">PCC 7417</strain>
    </source>
</reference>
<dbReference type="InterPro" id="IPR025459">
    <property type="entry name" value="DUF4279"/>
</dbReference>
<dbReference type="KEGG" id="csg:Cylst_6132"/>
<proteinExistence type="predicted"/>
<accession>K9X626</accession>
<keyword evidence="2" id="KW-1185">Reference proteome</keyword>
<dbReference type="AlphaFoldDB" id="K9X626"/>
<dbReference type="STRING" id="56107.Cylst_6132"/>
<evidence type="ECO:0008006" key="3">
    <source>
        <dbReference type="Google" id="ProtNLM"/>
    </source>
</evidence>
<evidence type="ECO:0000313" key="1">
    <source>
        <dbReference type="EMBL" id="AFZ28100.1"/>
    </source>
</evidence>
<dbReference type="HOGENOM" id="CLU_134602_0_0_3"/>
<dbReference type="Proteomes" id="UP000010475">
    <property type="component" value="Chromosome"/>
</dbReference>
<protein>
    <recommendedName>
        <fullName evidence="3">DUF4279 domain-containing protein</fullName>
    </recommendedName>
</protein>
<dbReference type="Pfam" id="PF14106">
    <property type="entry name" value="DUF4279"/>
    <property type="match status" value="1"/>
</dbReference>
<name>K9X626_9NOST</name>
<sequence>MGDKCVDMEHEIFAAFTLTGFDSEPDEITRILGILPTKTWKIGDVIEKSILLRQKNGWVLESQLEKSADLESHIKDVLARLKPSWEKLVEICPQYYAEISCVIYCYDAQGPVFHFKKEIIKSALELNAEIDVDYYCLGEYEE</sequence>
<dbReference type="EMBL" id="CP003642">
    <property type="protein sequence ID" value="AFZ28100.1"/>
    <property type="molecule type" value="Genomic_DNA"/>
</dbReference>
<gene>
    <name evidence="1" type="ORF">Cylst_6132</name>
</gene>